<dbReference type="GO" id="GO:0005886">
    <property type="term" value="C:plasma membrane"/>
    <property type="evidence" value="ECO:0007669"/>
    <property type="project" value="UniProtKB-SubCell"/>
</dbReference>
<evidence type="ECO:0000256" key="5">
    <source>
        <dbReference type="ARBA" id="ARBA00022519"/>
    </source>
</evidence>
<evidence type="ECO:0000256" key="12">
    <source>
        <dbReference type="ARBA" id="ARBA00023136"/>
    </source>
</evidence>
<dbReference type="EMBL" id="FPJW01000004">
    <property type="protein sequence ID" value="SFX40253.1"/>
    <property type="molecule type" value="Genomic_DNA"/>
</dbReference>
<comment type="function">
    <text evidence="20">Flavin transferase that catalyzes the transfer of the FMN moiety of FAD and its covalent binding to the hydroxyl group of a threonine residue in a target flavoprotein.</text>
</comment>
<evidence type="ECO:0000256" key="11">
    <source>
        <dbReference type="ARBA" id="ARBA00022842"/>
    </source>
</evidence>
<dbReference type="OrthoDB" id="9778595at2"/>
<dbReference type="EC" id="2.7.1.180" evidence="2 18"/>
<dbReference type="FunFam" id="3.10.520.10:FF:000001">
    <property type="entry name" value="FAD:protein FMN transferase"/>
    <property type="match status" value="1"/>
</dbReference>
<evidence type="ECO:0000256" key="7">
    <source>
        <dbReference type="ARBA" id="ARBA00022679"/>
    </source>
</evidence>
<keyword evidence="10 18" id="KW-0274">FAD</keyword>
<keyword evidence="14 20" id="KW-0449">Lipoprotein</keyword>
<dbReference type="PROSITE" id="PS51257">
    <property type="entry name" value="PROKAR_LIPOPROTEIN"/>
    <property type="match status" value="1"/>
</dbReference>
<proteinExistence type="inferred from homology"/>
<dbReference type="SUPFAM" id="SSF143631">
    <property type="entry name" value="ApbE-like"/>
    <property type="match status" value="1"/>
</dbReference>
<gene>
    <name evidence="21" type="ORF">SAMN02745752_01540</name>
</gene>
<dbReference type="InterPro" id="IPR024932">
    <property type="entry name" value="ApbE"/>
</dbReference>
<keyword evidence="12" id="KW-0472">Membrane</keyword>
<evidence type="ECO:0000256" key="2">
    <source>
        <dbReference type="ARBA" id="ARBA00011955"/>
    </source>
</evidence>
<reference evidence="21 22" key="1">
    <citation type="submission" date="2016-11" db="EMBL/GenBank/DDBJ databases">
        <authorList>
            <person name="Jaros S."/>
            <person name="Januszkiewicz K."/>
            <person name="Wedrychowicz H."/>
        </authorList>
    </citation>
    <scope>NUCLEOTIDE SEQUENCE [LARGE SCALE GENOMIC DNA]</scope>
    <source>
        <strain evidence="21 22">DSM 21637</strain>
    </source>
</reference>
<evidence type="ECO:0000256" key="6">
    <source>
        <dbReference type="ARBA" id="ARBA00022630"/>
    </source>
</evidence>
<dbReference type="PANTHER" id="PTHR30040:SF2">
    <property type="entry name" value="FAD:PROTEIN FMN TRANSFERASE"/>
    <property type="match status" value="1"/>
</dbReference>
<dbReference type="Pfam" id="PF02424">
    <property type="entry name" value="ApbE"/>
    <property type="match status" value="1"/>
</dbReference>
<accession>A0A1K1WTZ3</accession>
<evidence type="ECO:0000256" key="15">
    <source>
        <dbReference type="ARBA" id="ARBA00031306"/>
    </source>
</evidence>
<dbReference type="AlphaFoldDB" id="A0A1K1WTZ3"/>
<dbReference type="RefSeq" id="WP_072325774.1">
    <property type="nucleotide sequence ID" value="NZ_FPJW01000004.1"/>
</dbReference>
<evidence type="ECO:0000256" key="3">
    <source>
        <dbReference type="ARBA" id="ARBA00016337"/>
    </source>
</evidence>
<feature type="binding site" evidence="19">
    <location>
        <position position="300"/>
    </location>
    <ligand>
        <name>Mg(2+)</name>
        <dbReference type="ChEBI" id="CHEBI:18420"/>
    </ligand>
</feature>
<keyword evidence="4" id="KW-1003">Cell membrane</keyword>
<keyword evidence="7 18" id="KW-0808">Transferase</keyword>
<evidence type="ECO:0000256" key="19">
    <source>
        <dbReference type="PIRSR" id="PIRSR006268-2"/>
    </source>
</evidence>
<keyword evidence="9" id="KW-0732">Signal</keyword>
<evidence type="ECO:0000256" key="20">
    <source>
        <dbReference type="RuleBase" id="RU363002"/>
    </source>
</evidence>
<comment type="catalytic activity">
    <reaction evidence="16 18 20">
        <text>L-threonyl-[protein] + FAD = FMN-L-threonyl-[protein] + AMP + H(+)</text>
        <dbReference type="Rhea" id="RHEA:36847"/>
        <dbReference type="Rhea" id="RHEA-COMP:11060"/>
        <dbReference type="Rhea" id="RHEA-COMP:11061"/>
        <dbReference type="ChEBI" id="CHEBI:15378"/>
        <dbReference type="ChEBI" id="CHEBI:30013"/>
        <dbReference type="ChEBI" id="CHEBI:57692"/>
        <dbReference type="ChEBI" id="CHEBI:74257"/>
        <dbReference type="ChEBI" id="CHEBI:456215"/>
        <dbReference type="EC" id="2.7.1.180"/>
    </reaction>
</comment>
<evidence type="ECO:0000256" key="13">
    <source>
        <dbReference type="ARBA" id="ARBA00023139"/>
    </source>
</evidence>
<keyword evidence="13" id="KW-0564">Palmitate</keyword>
<comment type="similarity">
    <text evidence="1 18 20">Belongs to the ApbE family.</text>
</comment>
<evidence type="ECO:0000256" key="18">
    <source>
        <dbReference type="PIRNR" id="PIRNR006268"/>
    </source>
</evidence>
<dbReference type="Proteomes" id="UP000182350">
    <property type="component" value="Unassembled WGS sequence"/>
</dbReference>
<keyword evidence="22" id="KW-1185">Reference proteome</keyword>
<dbReference type="PIRSF" id="PIRSF006268">
    <property type="entry name" value="ApbE"/>
    <property type="match status" value="1"/>
</dbReference>
<evidence type="ECO:0000256" key="4">
    <source>
        <dbReference type="ARBA" id="ARBA00022475"/>
    </source>
</evidence>
<comment type="cofactor">
    <cofactor evidence="19">
        <name>Mg(2+)</name>
        <dbReference type="ChEBI" id="CHEBI:18420"/>
    </cofactor>
    <cofactor evidence="19">
        <name>Mn(2+)</name>
        <dbReference type="ChEBI" id="CHEBI:29035"/>
    </cofactor>
    <text evidence="19">Magnesium. Can also use manganese.</text>
</comment>
<protein>
    <recommendedName>
        <fullName evidence="3 18">FAD:protein FMN transferase</fullName>
        <ecNumber evidence="2 18">2.7.1.180</ecNumber>
    </recommendedName>
    <alternativeName>
        <fullName evidence="15 18">Flavin transferase</fullName>
    </alternativeName>
</protein>
<sequence length="354" mass="39147">MLISKLHKFSAGLLLVLLMLLLAGCGKEPEPQPVRLQGQIFGTFWLATFPDQWSTDQVKRLETGIKAELDKVNQSMSTYLKDSELNRFNAAEPGEWVAVSTPLFEVLSLSQAVSEASRGAFDVTVGGLVNLWSFGPEARPEAIPGRELLQQRKAETGYRYLELDYGNQQARRLRSSYVDLSGVAKGYAVDRVADWLKQQGVDNFLVNIGGDLIVAGERNPGQPWRIGVEVPDGRIQVAHHILPVSDMSVATSGDYRNYYEVDGRRMSHTIDPRTGWPVNHQLASVTVLHPSNAVADAWATAFMVLGTNAALELANREKLDILLISREGDGWKTDLSESMRTLLGSELSNKILSR</sequence>
<evidence type="ECO:0000256" key="1">
    <source>
        <dbReference type="ARBA" id="ARBA00008282"/>
    </source>
</evidence>
<evidence type="ECO:0000256" key="9">
    <source>
        <dbReference type="ARBA" id="ARBA00022729"/>
    </source>
</evidence>
<name>A0A1K1WTZ3_9GAMM</name>
<keyword evidence="6 18" id="KW-0285">Flavoprotein</keyword>
<feature type="binding site" evidence="19">
    <location>
        <position position="182"/>
    </location>
    <ligand>
        <name>Mg(2+)</name>
        <dbReference type="ChEBI" id="CHEBI:18420"/>
    </ligand>
</feature>
<feature type="binding site" evidence="19">
    <location>
        <position position="296"/>
    </location>
    <ligand>
        <name>Mg(2+)</name>
        <dbReference type="ChEBI" id="CHEBI:18420"/>
    </ligand>
</feature>
<dbReference type="GO" id="GO:0046872">
    <property type="term" value="F:metal ion binding"/>
    <property type="evidence" value="ECO:0007669"/>
    <property type="project" value="UniProtKB-UniRule"/>
</dbReference>
<organism evidence="21 22">
    <name type="scientific">Marinospirillum alkaliphilum DSM 21637</name>
    <dbReference type="NCBI Taxonomy" id="1122209"/>
    <lineage>
        <taxon>Bacteria</taxon>
        <taxon>Pseudomonadati</taxon>
        <taxon>Pseudomonadota</taxon>
        <taxon>Gammaproteobacteria</taxon>
        <taxon>Oceanospirillales</taxon>
        <taxon>Oceanospirillaceae</taxon>
        <taxon>Marinospirillum</taxon>
    </lineage>
</organism>
<dbReference type="Gene3D" id="3.10.520.10">
    <property type="entry name" value="ApbE-like domains"/>
    <property type="match status" value="1"/>
</dbReference>
<comment type="subcellular location">
    <subcellularLocation>
        <location evidence="17 20">Cell inner membrane</location>
        <topology evidence="17 20">Lipid-anchor</topology>
        <orientation evidence="17 20">Periplasmic side</orientation>
    </subcellularLocation>
</comment>
<evidence type="ECO:0000313" key="21">
    <source>
        <dbReference type="EMBL" id="SFX40253.1"/>
    </source>
</evidence>
<evidence type="ECO:0000256" key="17">
    <source>
        <dbReference type="ARBA" id="ARBA00060485"/>
    </source>
</evidence>
<keyword evidence="11 18" id="KW-0460">Magnesium</keyword>
<dbReference type="InterPro" id="IPR003374">
    <property type="entry name" value="ApbE-like_sf"/>
</dbReference>
<dbReference type="STRING" id="1122209.SAMN02745752_01540"/>
<evidence type="ECO:0000256" key="14">
    <source>
        <dbReference type="ARBA" id="ARBA00023288"/>
    </source>
</evidence>
<keyword evidence="5 20" id="KW-0997">Cell inner membrane</keyword>
<evidence type="ECO:0000256" key="16">
    <source>
        <dbReference type="ARBA" id="ARBA00048540"/>
    </source>
</evidence>
<evidence type="ECO:0000256" key="10">
    <source>
        <dbReference type="ARBA" id="ARBA00022827"/>
    </source>
</evidence>
<keyword evidence="8 18" id="KW-0479">Metal-binding</keyword>
<dbReference type="GO" id="GO:0016740">
    <property type="term" value="F:transferase activity"/>
    <property type="evidence" value="ECO:0007669"/>
    <property type="project" value="UniProtKB-UniRule"/>
</dbReference>
<evidence type="ECO:0000313" key="22">
    <source>
        <dbReference type="Proteomes" id="UP000182350"/>
    </source>
</evidence>
<dbReference type="PANTHER" id="PTHR30040">
    <property type="entry name" value="THIAMINE BIOSYNTHESIS LIPOPROTEIN APBE"/>
    <property type="match status" value="1"/>
</dbReference>
<evidence type="ECO:0000256" key="8">
    <source>
        <dbReference type="ARBA" id="ARBA00022723"/>
    </source>
</evidence>